<evidence type="ECO:0000313" key="2">
    <source>
        <dbReference type="EMBL" id="QHU34087.1"/>
    </source>
</evidence>
<protein>
    <submittedName>
        <fullName evidence="2">Uncharacterized protein</fullName>
    </submittedName>
</protein>
<keyword evidence="1" id="KW-0812">Transmembrane</keyword>
<dbReference type="EMBL" id="MN740567">
    <property type="protein sequence ID" value="QHU34087.1"/>
    <property type="molecule type" value="Genomic_DNA"/>
</dbReference>
<keyword evidence="1" id="KW-0472">Membrane</keyword>
<keyword evidence="1" id="KW-1133">Transmembrane helix</keyword>
<accession>A0A6C0LU04</accession>
<name>A0A6C0LU04_9ZZZZ</name>
<feature type="transmembrane region" description="Helical" evidence="1">
    <location>
        <begin position="6"/>
        <end position="27"/>
    </location>
</feature>
<dbReference type="AlphaFoldDB" id="A0A6C0LU04"/>
<proteinExistence type="predicted"/>
<reference evidence="2" key="1">
    <citation type="journal article" date="2020" name="Nature">
        <title>Giant virus diversity and host interactions through global metagenomics.</title>
        <authorList>
            <person name="Schulz F."/>
            <person name="Roux S."/>
            <person name="Paez-Espino D."/>
            <person name="Jungbluth S."/>
            <person name="Walsh D.A."/>
            <person name="Denef V.J."/>
            <person name="McMahon K.D."/>
            <person name="Konstantinidis K.T."/>
            <person name="Eloe-Fadrosh E.A."/>
            <person name="Kyrpides N.C."/>
            <person name="Woyke T."/>
        </authorList>
    </citation>
    <scope>NUCLEOTIDE SEQUENCE</scope>
    <source>
        <strain evidence="2">GVMAG-S-1016713-123</strain>
    </source>
</reference>
<sequence length="86" mass="10079">MTMKKAVPFIVLVSIILYFIFTNYRTFETFTSSEKQKTKDDKAKELLAFTQMVNRVGDNISSVKETFMSVPRYVSSFIPRPRLTIW</sequence>
<organism evidence="2">
    <name type="scientific">viral metagenome</name>
    <dbReference type="NCBI Taxonomy" id="1070528"/>
    <lineage>
        <taxon>unclassified sequences</taxon>
        <taxon>metagenomes</taxon>
        <taxon>organismal metagenomes</taxon>
    </lineage>
</organism>
<evidence type="ECO:0000256" key="1">
    <source>
        <dbReference type="SAM" id="Phobius"/>
    </source>
</evidence>